<name>A0A4Y8ZWG1_9SPHN</name>
<dbReference type="Gene3D" id="2.60.40.1190">
    <property type="match status" value="1"/>
</dbReference>
<gene>
    <name evidence="1" type="ORF">E2493_00640</name>
</gene>
<dbReference type="OrthoDB" id="190583at2"/>
<dbReference type="AlphaFoldDB" id="A0A4Y8ZWG1"/>
<dbReference type="RefSeq" id="WP_135082672.1">
    <property type="nucleotide sequence ID" value="NZ_SPDV01000001.1"/>
</dbReference>
<reference evidence="1 2" key="1">
    <citation type="submission" date="2019-03" db="EMBL/GenBank/DDBJ databases">
        <title>Genome sequence of Sphingomonas sp. 17J27-24.</title>
        <authorList>
            <person name="Kim M."/>
            <person name="Maeng S."/>
            <person name="Sathiyaraj S."/>
        </authorList>
    </citation>
    <scope>NUCLEOTIDE SEQUENCE [LARGE SCALE GENOMIC DNA]</scope>
    <source>
        <strain evidence="1 2">17J27-24</strain>
    </source>
</reference>
<comment type="caution">
    <text evidence="1">The sequence shown here is derived from an EMBL/GenBank/DDBJ whole genome shotgun (WGS) entry which is preliminary data.</text>
</comment>
<dbReference type="CDD" id="cd09627">
    <property type="entry name" value="DOMON_murB_like"/>
    <property type="match status" value="1"/>
</dbReference>
<dbReference type="EMBL" id="SPDV01000001">
    <property type="protein sequence ID" value="TFI60254.1"/>
    <property type="molecule type" value="Genomic_DNA"/>
</dbReference>
<evidence type="ECO:0000313" key="2">
    <source>
        <dbReference type="Proteomes" id="UP000298213"/>
    </source>
</evidence>
<keyword evidence="2" id="KW-1185">Reference proteome</keyword>
<sequence>MVQRLQLRCHPDTPSGAFDAVMVDVRRNGGRQGARRLSVRYVLSGNLRALKAPQHVTQKARADDLWRHTCFEAFVRVGASRTYHEFNLAPSGAWSCYRFDDYRSGMQSEKYVGSPAIGTFIHNDSVDAERAEELARIGLDGLENVPAPFFLLTATLDMEETRLPLDEPWHLGLSAVIEERNGTISYWALNHPPGDPDFHHPDCFALELAPARPA</sequence>
<evidence type="ECO:0000313" key="1">
    <source>
        <dbReference type="EMBL" id="TFI60254.1"/>
    </source>
</evidence>
<dbReference type="Proteomes" id="UP000298213">
    <property type="component" value="Unassembled WGS sequence"/>
</dbReference>
<organism evidence="1 2">
    <name type="scientific">Sphingomonas parva</name>
    <dbReference type="NCBI Taxonomy" id="2555898"/>
    <lineage>
        <taxon>Bacteria</taxon>
        <taxon>Pseudomonadati</taxon>
        <taxon>Pseudomonadota</taxon>
        <taxon>Alphaproteobacteria</taxon>
        <taxon>Sphingomonadales</taxon>
        <taxon>Sphingomonadaceae</taxon>
        <taxon>Sphingomonas</taxon>
    </lineage>
</organism>
<accession>A0A4Y8ZWG1</accession>
<protein>
    <submittedName>
        <fullName evidence="1">DOMON-like domain-containing protein</fullName>
    </submittedName>
</protein>
<proteinExistence type="predicted"/>